<feature type="transmembrane region" description="Helical" evidence="2">
    <location>
        <begin position="96"/>
        <end position="121"/>
    </location>
</feature>
<dbReference type="EMBL" id="JAMPKX010000010">
    <property type="protein sequence ID" value="MEP0949065.1"/>
    <property type="molecule type" value="Genomic_DNA"/>
</dbReference>
<dbReference type="Proteomes" id="UP001482513">
    <property type="component" value="Unassembled WGS sequence"/>
</dbReference>
<evidence type="ECO:0000256" key="1">
    <source>
        <dbReference type="SAM" id="MobiDB-lite"/>
    </source>
</evidence>
<feature type="transmembrane region" description="Helical" evidence="2">
    <location>
        <begin position="127"/>
        <end position="150"/>
    </location>
</feature>
<sequence length="210" mass="23982">MSQSKLFNISNALALAIGLFVDLIAIHELLNKTNTIEADGNLGLSAIFFVSSVYLLIFAGIGTRRFFHSRAESSSSKFLSQKAFNEIEKVTSLTQYLLAIPCGILFAIILPWDEILGFWLYEHPLGSFFWSASDAFIQFFLLLLFLYVIVEISRYSSRTFYLSLTPSYRVRVPKKNLDLSPATVMLERQQRKKDSQLRSWEAQEDDNLNT</sequence>
<proteinExistence type="predicted"/>
<reference evidence="3 4" key="1">
    <citation type="submission" date="2022-04" db="EMBL/GenBank/DDBJ databases">
        <title>Positive selection, recombination, and allopatry shape intraspecific diversity of widespread and dominant cyanobacteria.</title>
        <authorList>
            <person name="Wei J."/>
            <person name="Shu W."/>
            <person name="Hu C."/>
        </authorList>
    </citation>
    <scope>NUCLEOTIDE SEQUENCE [LARGE SCALE GENOMIC DNA]</scope>
    <source>
        <strain evidence="3 4">DQ-A4</strain>
    </source>
</reference>
<keyword evidence="2" id="KW-0812">Transmembrane</keyword>
<dbReference type="RefSeq" id="WP_190694075.1">
    <property type="nucleotide sequence ID" value="NZ_JAMPKX010000010.1"/>
</dbReference>
<accession>A0ABV0K8J5</accession>
<keyword evidence="4" id="KW-1185">Reference proteome</keyword>
<organism evidence="3 4">
    <name type="scientific">Leptolyngbya subtilissima DQ-A4</name>
    <dbReference type="NCBI Taxonomy" id="2933933"/>
    <lineage>
        <taxon>Bacteria</taxon>
        <taxon>Bacillati</taxon>
        <taxon>Cyanobacteriota</taxon>
        <taxon>Cyanophyceae</taxon>
        <taxon>Leptolyngbyales</taxon>
        <taxon>Leptolyngbyaceae</taxon>
        <taxon>Leptolyngbya group</taxon>
        <taxon>Leptolyngbya</taxon>
    </lineage>
</organism>
<feature type="region of interest" description="Disordered" evidence="1">
    <location>
        <begin position="190"/>
        <end position="210"/>
    </location>
</feature>
<evidence type="ECO:0000313" key="4">
    <source>
        <dbReference type="Proteomes" id="UP001482513"/>
    </source>
</evidence>
<gene>
    <name evidence="3" type="ORF">NC992_19450</name>
</gene>
<evidence type="ECO:0000256" key="2">
    <source>
        <dbReference type="SAM" id="Phobius"/>
    </source>
</evidence>
<keyword evidence="2" id="KW-1133">Transmembrane helix</keyword>
<comment type="caution">
    <text evidence="3">The sequence shown here is derived from an EMBL/GenBank/DDBJ whole genome shotgun (WGS) entry which is preliminary data.</text>
</comment>
<feature type="transmembrane region" description="Helical" evidence="2">
    <location>
        <begin position="12"/>
        <end position="30"/>
    </location>
</feature>
<protein>
    <submittedName>
        <fullName evidence="3">Uncharacterized protein</fullName>
    </submittedName>
</protein>
<evidence type="ECO:0000313" key="3">
    <source>
        <dbReference type="EMBL" id="MEP0949065.1"/>
    </source>
</evidence>
<keyword evidence="2" id="KW-0472">Membrane</keyword>
<feature type="transmembrane region" description="Helical" evidence="2">
    <location>
        <begin position="42"/>
        <end position="61"/>
    </location>
</feature>
<name>A0ABV0K8J5_9CYAN</name>